<dbReference type="PANTHER" id="PTHR23117:SF13">
    <property type="entry name" value="GUANYLATE KINASE"/>
    <property type="match status" value="1"/>
</dbReference>
<sequence>MTQQTGNVFVISAASGTGKTTLVSRLTQRNAHIRVSISHTTREPRAGEVNGQHYHFVNKEQFAQLAGEGAFLEHAEVFGNFYGTSAQAVKDLCNQGFNVILEIDVQGAAQIRHALPDSVSIFILPPSMAILEYRLRTRQTDSDEVIARRLSEAREEIQHAFAFDYIVHNHDLQQAENELLAIFQATRLRQSNQVASIEKVLKSV</sequence>
<comment type="similarity">
    <text evidence="1 9">Belongs to the guanylate kinase family.</text>
</comment>
<dbReference type="RefSeq" id="WP_003785928.1">
    <property type="nucleotide sequence ID" value="NZ_CP091518.1"/>
</dbReference>
<evidence type="ECO:0000313" key="11">
    <source>
        <dbReference type="EMBL" id="SQH25028.1"/>
    </source>
</evidence>
<dbReference type="SUPFAM" id="SSF52540">
    <property type="entry name" value="P-loop containing nucleoside triphosphate hydrolases"/>
    <property type="match status" value="1"/>
</dbReference>
<keyword evidence="7 9" id="KW-0067">ATP-binding</keyword>
<dbReference type="EMBL" id="LS483426">
    <property type="protein sequence ID" value="SQH25028.1"/>
    <property type="molecule type" value="Genomic_DNA"/>
</dbReference>
<feature type="binding site" evidence="9">
    <location>
        <begin position="13"/>
        <end position="20"/>
    </location>
    <ligand>
        <name>ATP</name>
        <dbReference type="ChEBI" id="CHEBI:30616"/>
    </ligand>
</feature>
<dbReference type="FunFam" id="3.30.63.10:FF:000002">
    <property type="entry name" value="Guanylate kinase 1"/>
    <property type="match status" value="1"/>
</dbReference>
<dbReference type="InterPro" id="IPR020590">
    <property type="entry name" value="Guanylate_kinase_CS"/>
</dbReference>
<dbReference type="InterPro" id="IPR027417">
    <property type="entry name" value="P-loop_NTPase"/>
</dbReference>
<evidence type="ECO:0000256" key="4">
    <source>
        <dbReference type="ARBA" id="ARBA00022679"/>
    </source>
</evidence>
<dbReference type="InterPro" id="IPR008144">
    <property type="entry name" value="Guanylate_kin-like_dom"/>
</dbReference>
<evidence type="ECO:0000256" key="5">
    <source>
        <dbReference type="ARBA" id="ARBA00022741"/>
    </source>
</evidence>
<evidence type="ECO:0000259" key="10">
    <source>
        <dbReference type="PROSITE" id="PS50052"/>
    </source>
</evidence>
<name>A0AAX2J636_KINKI</name>
<dbReference type="InterPro" id="IPR008145">
    <property type="entry name" value="GK/Ca_channel_bsu"/>
</dbReference>
<evidence type="ECO:0000256" key="8">
    <source>
        <dbReference type="ARBA" id="ARBA00030128"/>
    </source>
</evidence>
<dbReference type="Gene3D" id="3.40.50.300">
    <property type="entry name" value="P-loop containing nucleotide triphosphate hydrolases"/>
    <property type="match status" value="1"/>
</dbReference>
<dbReference type="CDD" id="cd00071">
    <property type="entry name" value="GMPK"/>
    <property type="match status" value="1"/>
</dbReference>
<comment type="subcellular location">
    <subcellularLocation>
        <location evidence="9">Cytoplasm</location>
    </subcellularLocation>
</comment>
<evidence type="ECO:0000256" key="9">
    <source>
        <dbReference type="HAMAP-Rule" id="MF_00328"/>
    </source>
</evidence>
<dbReference type="SMART" id="SM00072">
    <property type="entry name" value="GuKc"/>
    <property type="match status" value="1"/>
</dbReference>
<dbReference type="Gene3D" id="3.30.63.10">
    <property type="entry name" value="Guanylate Kinase phosphate binding domain"/>
    <property type="match status" value="1"/>
</dbReference>
<comment type="catalytic activity">
    <reaction evidence="9">
        <text>GMP + ATP = GDP + ADP</text>
        <dbReference type="Rhea" id="RHEA:20780"/>
        <dbReference type="ChEBI" id="CHEBI:30616"/>
        <dbReference type="ChEBI" id="CHEBI:58115"/>
        <dbReference type="ChEBI" id="CHEBI:58189"/>
        <dbReference type="ChEBI" id="CHEBI:456216"/>
        <dbReference type="EC" id="2.7.4.8"/>
    </reaction>
</comment>
<keyword evidence="4 9" id="KW-0808">Transferase</keyword>
<gene>
    <name evidence="9 11" type="primary">gmk</name>
    <name evidence="11" type="ORF">NCTC10529_01223</name>
</gene>
<dbReference type="GeneID" id="93262511"/>
<accession>A0AAX2J636</accession>
<dbReference type="GO" id="GO:0004385">
    <property type="term" value="F:GMP kinase activity"/>
    <property type="evidence" value="ECO:0007669"/>
    <property type="project" value="UniProtKB-UniRule"/>
</dbReference>
<evidence type="ECO:0000256" key="7">
    <source>
        <dbReference type="ARBA" id="ARBA00022840"/>
    </source>
</evidence>
<dbReference type="HAMAP" id="MF_00328">
    <property type="entry name" value="Guanylate_kinase"/>
    <property type="match status" value="1"/>
</dbReference>
<evidence type="ECO:0000256" key="1">
    <source>
        <dbReference type="ARBA" id="ARBA00005790"/>
    </source>
</evidence>
<proteinExistence type="inferred from homology"/>
<dbReference type="PROSITE" id="PS00856">
    <property type="entry name" value="GUANYLATE_KINASE_1"/>
    <property type="match status" value="1"/>
</dbReference>
<reference evidence="11 12" key="1">
    <citation type="submission" date="2018-06" db="EMBL/GenBank/DDBJ databases">
        <authorList>
            <consortium name="Pathogen Informatics"/>
            <person name="Doyle S."/>
        </authorList>
    </citation>
    <scope>NUCLEOTIDE SEQUENCE [LARGE SCALE GENOMIC DNA]</scope>
    <source>
        <strain evidence="11 12">NCTC10529</strain>
    </source>
</reference>
<keyword evidence="6 9" id="KW-0418">Kinase</keyword>
<protein>
    <recommendedName>
        <fullName evidence="3 9">Guanylate kinase</fullName>
        <ecNumber evidence="2 9">2.7.4.8</ecNumber>
    </recommendedName>
    <alternativeName>
        <fullName evidence="8 9">GMP kinase</fullName>
    </alternativeName>
</protein>
<keyword evidence="9" id="KW-0963">Cytoplasm</keyword>
<dbReference type="GO" id="GO:0005829">
    <property type="term" value="C:cytosol"/>
    <property type="evidence" value="ECO:0007669"/>
    <property type="project" value="TreeGrafter"/>
</dbReference>
<dbReference type="AlphaFoldDB" id="A0AAX2J636"/>
<keyword evidence="5 9" id="KW-0547">Nucleotide-binding</keyword>
<comment type="function">
    <text evidence="9">Essential for recycling GMP and indirectly, cGMP.</text>
</comment>
<dbReference type="Pfam" id="PF00625">
    <property type="entry name" value="Guanylate_kin"/>
    <property type="match status" value="1"/>
</dbReference>
<dbReference type="EC" id="2.7.4.8" evidence="2 9"/>
<evidence type="ECO:0000313" key="12">
    <source>
        <dbReference type="Proteomes" id="UP000248598"/>
    </source>
</evidence>
<dbReference type="GO" id="GO:0005524">
    <property type="term" value="F:ATP binding"/>
    <property type="evidence" value="ECO:0007669"/>
    <property type="project" value="UniProtKB-UniRule"/>
</dbReference>
<dbReference type="PANTHER" id="PTHR23117">
    <property type="entry name" value="GUANYLATE KINASE-RELATED"/>
    <property type="match status" value="1"/>
</dbReference>
<feature type="domain" description="Guanylate kinase-like" evidence="10">
    <location>
        <begin position="6"/>
        <end position="184"/>
    </location>
</feature>
<evidence type="ECO:0000256" key="6">
    <source>
        <dbReference type="ARBA" id="ARBA00022777"/>
    </source>
</evidence>
<evidence type="ECO:0000256" key="2">
    <source>
        <dbReference type="ARBA" id="ARBA00012961"/>
    </source>
</evidence>
<dbReference type="Proteomes" id="UP000248598">
    <property type="component" value="Chromosome 1"/>
</dbReference>
<evidence type="ECO:0000256" key="3">
    <source>
        <dbReference type="ARBA" id="ARBA00016296"/>
    </source>
</evidence>
<dbReference type="InterPro" id="IPR017665">
    <property type="entry name" value="Guanylate_kinase"/>
</dbReference>
<dbReference type="NCBIfam" id="TIGR03263">
    <property type="entry name" value="guanyl_kin"/>
    <property type="match status" value="1"/>
</dbReference>
<organism evidence="11 12">
    <name type="scientific">Kingella kingae</name>
    <dbReference type="NCBI Taxonomy" id="504"/>
    <lineage>
        <taxon>Bacteria</taxon>
        <taxon>Pseudomonadati</taxon>
        <taxon>Pseudomonadota</taxon>
        <taxon>Betaproteobacteria</taxon>
        <taxon>Neisseriales</taxon>
        <taxon>Neisseriaceae</taxon>
        <taxon>Kingella</taxon>
    </lineage>
</organism>
<dbReference type="PROSITE" id="PS50052">
    <property type="entry name" value="GUANYLATE_KINASE_2"/>
    <property type="match status" value="1"/>
</dbReference>